<comment type="caution">
    <text evidence="1">The sequence shown here is derived from an EMBL/GenBank/DDBJ whole genome shotgun (WGS) entry which is preliminary data.</text>
</comment>
<name>A0A3D9L516_MARFU</name>
<reference evidence="1 2" key="1">
    <citation type="submission" date="2018-07" db="EMBL/GenBank/DDBJ databases">
        <title>Genomic Encyclopedia of Type Strains, Phase IV (KMG-IV): sequencing the most valuable type-strain genomes for metagenomic binning, comparative biology and taxonomic classification.</title>
        <authorList>
            <person name="Goeker M."/>
        </authorList>
    </citation>
    <scope>NUCLEOTIDE SEQUENCE [LARGE SCALE GENOMIC DNA]</scope>
    <source>
        <strain evidence="1 2">DSM 4134</strain>
    </source>
</reference>
<sequence>MKVEVNTIFNPATGRILWQVETDQGGHARGSELMATLEDSAIPHSHIGSIFTNVRREFIGLEGCYTIKIEQEVES</sequence>
<proteinExistence type="predicted"/>
<protein>
    <submittedName>
        <fullName evidence="1">Uncharacterized protein</fullName>
    </submittedName>
</protein>
<dbReference type="Proteomes" id="UP000256779">
    <property type="component" value="Unassembled WGS sequence"/>
</dbReference>
<evidence type="ECO:0000313" key="1">
    <source>
        <dbReference type="EMBL" id="REE01082.1"/>
    </source>
</evidence>
<gene>
    <name evidence="1" type="ORF">C7460_104102</name>
</gene>
<accession>A0A3D9L516</accession>
<dbReference type="EMBL" id="QREG01000004">
    <property type="protein sequence ID" value="REE01082.1"/>
    <property type="molecule type" value="Genomic_DNA"/>
</dbReference>
<keyword evidence="2" id="KW-1185">Reference proteome</keyword>
<dbReference type="RefSeq" id="WP_115867172.1">
    <property type="nucleotide sequence ID" value="NZ_QREG01000004.1"/>
</dbReference>
<organism evidence="1 2">
    <name type="scientific">Marinoscillum furvescens DSM 4134</name>
    <dbReference type="NCBI Taxonomy" id="1122208"/>
    <lineage>
        <taxon>Bacteria</taxon>
        <taxon>Pseudomonadati</taxon>
        <taxon>Bacteroidota</taxon>
        <taxon>Cytophagia</taxon>
        <taxon>Cytophagales</taxon>
        <taxon>Reichenbachiellaceae</taxon>
        <taxon>Marinoscillum</taxon>
    </lineage>
</organism>
<evidence type="ECO:0000313" key="2">
    <source>
        <dbReference type="Proteomes" id="UP000256779"/>
    </source>
</evidence>
<dbReference type="AlphaFoldDB" id="A0A3D9L516"/>